<dbReference type="InterPro" id="IPR003439">
    <property type="entry name" value="ABC_transporter-like_ATP-bd"/>
</dbReference>
<evidence type="ECO:0000256" key="3">
    <source>
        <dbReference type="ARBA" id="ARBA00022840"/>
    </source>
</evidence>
<protein>
    <submittedName>
        <fullName evidence="5">ATP-binding cassette domain-containing protein</fullName>
    </submittedName>
</protein>
<comment type="caution">
    <text evidence="5">The sequence shown here is derived from an EMBL/GenBank/DDBJ whole genome shotgun (WGS) entry which is preliminary data.</text>
</comment>
<evidence type="ECO:0000256" key="2">
    <source>
        <dbReference type="ARBA" id="ARBA00022741"/>
    </source>
</evidence>
<accession>A0ABS5JXT6</accession>
<evidence type="ECO:0000259" key="4">
    <source>
        <dbReference type="PROSITE" id="PS50893"/>
    </source>
</evidence>
<reference evidence="5 6" key="1">
    <citation type="journal article" date="2015" name="Int. J. Syst. Evol. Microbiol.">
        <title>Carboxylicivirga linearis sp. nov., isolated from a sea cucumber culture pond.</title>
        <authorList>
            <person name="Wang F.Q."/>
            <person name="Zhou Y.X."/>
            <person name="Lin X.Z."/>
            <person name="Chen G.J."/>
            <person name="Du Z.J."/>
        </authorList>
    </citation>
    <scope>NUCLEOTIDE SEQUENCE [LARGE SCALE GENOMIC DNA]</scope>
    <source>
        <strain evidence="5 6">FB218</strain>
    </source>
</reference>
<keyword evidence="6" id="KW-1185">Reference proteome</keyword>
<proteinExistence type="predicted"/>
<sequence>MPFPISIHSHLLGEVIVDENQYIVIHTKDTQLISDFLLWIEGAKRFENDQVIYQGEAGKSSSLYKLKKHLKVLRFQLKSKLVGDYYQQRYHATENDDLLSLAEFLGEISDVYLISLMHKFGLDKLMDEKINMLSTGEFKKALAIKAACENTKLLIVEEPGIGVDSGSREHLHELFRHLAQHGKSVIVCTSTSKWSFKSDQLIERNSLPETPNTNSINHIHIPEPSAIADYTNVFELKDIVVTYNNRNVLDEVNWAVKKNDKWALSGKNGAGKSTLLSVIYADNPQSYSNEVYSFGNRRGAGQSIWDVKERIGFYSSELHRYTNKRQMVEDVIRSLAIQNPYKKRPLSEEELKFRDQLLSYFGIEKCLNEMFYELSVVRQKLVILCGVLVKNAPLLILDEPFQGFSDELVLKAQLLIEKYTSNRTFIMVSHDRSYPKSINRCFHLENGVGKEICLQEK</sequence>
<dbReference type="PANTHER" id="PTHR43553:SF3">
    <property type="entry name" value="ABC TRANSPORTER ATP-BINDING PROTEIN MODF"/>
    <property type="match status" value="1"/>
</dbReference>
<organism evidence="5 6">
    <name type="scientific">Carboxylicivirga linearis</name>
    <dbReference type="NCBI Taxonomy" id="1628157"/>
    <lineage>
        <taxon>Bacteria</taxon>
        <taxon>Pseudomonadati</taxon>
        <taxon>Bacteroidota</taxon>
        <taxon>Bacteroidia</taxon>
        <taxon>Marinilabiliales</taxon>
        <taxon>Marinilabiliaceae</taxon>
        <taxon>Carboxylicivirga</taxon>
    </lineage>
</organism>
<dbReference type="SUPFAM" id="SSF52540">
    <property type="entry name" value="P-loop containing nucleoside triphosphate hydrolases"/>
    <property type="match status" value="2"/>
</dbReference>
<evidence type="ECO:0000313" key="6">
    <source>
        <dbReference type="Proteomes" id="UP000708576"/>
    </source>
</evidence>
<dbReference type="PANTHER" id="PTHR43553">
    <property type="entry name" value="HEAVY METAL TRANSPORTER"/>
    <property type="match status" value="1"/>
</dbReference>
<dbReference type="Pfam" id="PF00005">
    <property type="entry name" value="ABC_tran"/>
    <property type="match status" value="1"/>
</dbReference>
<keyword evidence="3 5" id="KW-0067">ATP-binding</keyword>
<dbReference type="RefSeq" id="WP_212216891.1">
    <property type="nucleotide sequence ID" value="NZ_JAGUCO010000013.1"/>
</dbReference>
<dbReference type="InterPro" id="IPR027417">
    <property type="entry name" value="P-loop_NTPase"/>
</dbReference>
<evidence type="ECO:0000256" key="1">
    <source>
        <dbReference type="ARBA" id="ARBA00022448"/>
    </source>
</evidence>
<feature type="domain" description="ABC transporter" evidence="4">
    <location>
        <begin position="234"/>
        <end position="457"/>
    </location>
</feature>
<dbReference type="EMBL" id="JAGUCO010000013">
    <property type="protein sequence ID" value="MBS2099649.1"/>
    <property type="molecule type" value="Genomic_DNA"/>
</dbReference>
<keyword evidence="2" id="KW-0547">Nucleotide-binding</keyword>
<gene>
    <name evidence="5" type="ORF">KEM10_15240</name>
</gene>
<evidence type="ECO:0000313" key="5">
    <source>
        <dbReference type="EMBL" id="MBS2099649.1"/>
    </source>
</evidence>
<dbReference type="Proteomes" id="UP000708576">
    <property type="component" value="Unassembled WGS sequence"/>
</dbReference>
<dbReference type="GO" id="GO:0005524">
    <property type="term" value="F:ATP binding"/>
    <property type="evidence" value="ECO:0007669"/>
    <property type="project" value="UniProtKB-KW"/>
</dbReference>
<keyword evidence="1" id="KW-0813">Transport</keyword>
<name>A0ABS5JXT6_9BACT</name>
<dbReference type="Gene3D" id="3.40.50.300">
    <property type="entry name" value="P-loop containing nucleotide triphosphate hydrolases"/>
    <property type="match status" value="2"/>
</dbReference>
<dbReference type="PROSITE" id="PS50893">
    <property type="entry name" value="ABC_TRANSPORTER_2"/>
    <property type="match status" value="1"/>
</dbReference>
<dbReference type="InterPro" id="IPR050095">
    <property type="entry name" value="ECF_ABC_transporter_ATP-bd"/>
</dbReference>